<evidence type="ECO:0000256" key="6">
    <source>
        <dbReference type="ARBA" id="ARBA00023288"/>
    </source>
</evidence>
<comment type="subcellular location">
    <subcellularLocation>
        <location evidence="1">Cell membrane</location>
        <topology evidence="1">Lipid-anchor</topology>
    </subcellularLocation>
</comment>
<dbReference type="Pfam" id="PF02608">
    <property type="entry name" value="Bmp"/>
    <property type="match status" value="1"/>
</dbReference>
<dbReference type="EMBL" id="BSDY01000007">
    <property type="protein sequence ID" value="GLI56322.1"/>
    <property type="molecule type" value="Genomic_DNA"/>
</dbReference>
<dbReference type="InterPro" id="IPR003760">
    <property type="entry name" value="PnrA-like"/>
</dbReference>
<keyword evidence="9" id="KW-1185">Reference proteome</keyword>
<evidence type="ECO:0000256" key="5">
    <source>
        <dbReference type="ARBA" id="ARBA00023136"/>
    </source>
</evidence>
<keyword evidence="4" id="KW-0732">Signal</keyword>
<evidence type="ECO:0000256" key="2">
    <source>
        <dbReference type="ARBA" id="ARBA00008610"/>
    </source>
</evidence>
<evidence type="ECO:0000256" key="4">
    <source>
        <dbReference type="ARBA" id="ARBA00022729"/>
    </source>
</evidence>
<comment type="caution">
    <text evidence="8">The sequence shown here is derived from an EMBL/GenBank/DDBJ whole genome shotgun (WGS) entry which is preliminary data.</text>
</comment>
<comment type="similarity">
    <text evidence="2">Belongs to the BMP lipoprotein family.</text>
</comment>
<gene>
    <name evidence="8" type="ORF">PM10SUCC1_18360</name>
</gene>
<reference evidence="8" key="1">
    <citation type="submission" date="2022-12" db="EMBL/GenBank/DDBJ databases">
        <title>Reference genome sequencing for broad-spectrum identification of bacterial and archaeal isolates by mass spectrometry.</title>
        <authorList>
            <person name="Sekiguchi Y."/>
            <person name="Tourlousse D.M."/>
        </authorList>
    </citation>
    <scope>NUCLEOTIDE SEQUENCE</scope>
    <source>
        <strain evidence="8">10succ1</strain>
    </source>
</reference>
<protein>
    <submittedName>
        <fullName evidence="8">BMP family ABC transporter substrate-binding protein</fullName>
    </submittedName>
</protein>
<dbReference type="Proteomes" id="UP001144471">
    <property type="component" value="Unassembled WGS sequence"/>
</dbReference>
<keyword evidence="6" id="KW-0449">Lipoprotein</keyword>
<organism evidence="8 9">
    <name type="scientific">Propionigenium maris DSM 9537</name>
    <dbReference type="NCBI Taxonomy" id="1123000"/>
    <lineage>
        <taxon>Bacteria</taxon>
        <taxon>Fusobacteriati</taxon>
        <taxon>Fusobacteriota</taxon>
        <taxon>Fusobacteriia</taxon>
        <taxon>Fusobacteriales</taxon>
        <taxon>Fusobacteriaceae</taxon>
        <taxon>Propionigenium</taxon>
    </lineage>
</organism>
<dbReference type="AlphaFoldDB" id="A0A9W6GMJ9"/>
<sequence>MKKVLGLIMVLLVLSACGRGREEVDTSKLRVGIVLGTGGLGDKSFNDSAYAGLLRARDELGAEFKYVEPANVSEFDQFLDDYASAGYDLVVGVGFDMEDSLRKTAQNYPGVNFVIVDAVVEEENVTSIVFDEVEGSFIVGALAGMMTETDKLGFIGGLDISFINRFRDGFEAGAKHVNPEAEVMSLYVGGVNPFNDPAKAKEQAISLNKSGADIIYAAAGGSGRGVMDAVAEGEKLYAIGVDSNQDGDVEGKVITSMLKRVDNAIYKTIEDSINGEFKGGVTVFGLEEGGVSITDLKFTRELIGEERLQRLEGIQEGIIEGEIQP</sequence>
<dbReference type="Gene3D" id="3.40.50.2300">
    <property type="match status" value="2"/>
</dbReference>
<dbReference type="RefSeq" id="WP_281835397.1">
    <property type="nucleotide sequence ID" value="NZ_BSDY01000007.1"/>
</dbReference>
<proteinExistence type="inferred from homology"/>
<evidence type="ECO:0000259" key="7">
    <source>
        <dbReference type="Pfam" id="PF02608"/>
    </source>
</evidence>
<dbReference type="PANTHER" id="PTHR34296">
    <property type="entry name" value="TRANSCRIPTIONAL ACTIVATOR PROTEIN MED"/>
    <property type="match status" value="1"/>
</dbReference>
<dbReference type="InterPro" id="IPR028082">
    <property type="entry name" value="Peripla_BP_I"/>
</dbReference>
<evidence type="ECO:0000256" key="3">
    <source>
        <dbReference type="ARBA" id="ARBA00022475"/>
    </source>
</evidence>
<accession>A0A9W6GMJ9</accession>
<keyword evidence="3" id="KW-1003">Cell membrane</keyword>
<dbReference type="InterPro" id="IPR050957">
    <property type="entry name" value="BMP_lipoprotein"/>
</dbReference>
<dbReference type="SUPFAM" id="SSF53822">
    <property type="entry name" value="Periplasmic binding protein-like I"/>
    <property type="match status" value="1"/>
</dbReference>
<feature type="domain" description="ABC transporter substrate-binding protein PnrA-like" evidence="7">
    <location>
        <begin position="34"/>
        <end position="319"/>
    </location>
</feature>
<evidence type="ECO:0000313" key="9">
    <source>
        <dbReference type="Proteomes" id="UP001144471"/>
    </source>
</evidence>
<keyword evidence="5" id="KW-0472">Membrane</keyword>
<dbReference type="CDD" id="cd06354">
    <property type="entry name" value="PBP1_PrnA-like"/>
    <property type="match status" value="1"/>
</dbReference>
<dbReference type="GO" id="GO:0005886">
    <property type="term" value="C:plasma membrane"/>
    <property type="evidence" value="ECO:0007669"/>
    <property type="project" value="UniProtKB-SubCell"/>
</dbReference>
<dbReference type="PROSITE" id="PS51257">
    <property type="entry name" value="PROKAR_LIPOPROTEIN"/>
    <property type="match status" value="1"/>
</dbReference>
<evidence type="ECO:0000313" key="8">
    <source>
        <dbReference type="EMBL" id="GLI56322.1"/>
    </source>
</evidence>
<name>A0A9W6GMJ9_9FUSO</name>
<dbReference type="PANTHER" id="PTHR34296:SF2">
    <property type="entry name" value="ABC TRANSPORTER GUANOSINE-BINDING PROTEIN NUPN"/>
    <property type="match status" value="1"/>
</dbReference>
<evidence type="ECO:0000256" key="1">
    <source>
        <dbReference type="ARBA" id="ARBA00004193"/>
    </source>
</evidence>